<gene>
    <name evidence="2" type="ORF">NSK_004520</name>
</gene>
<evidence type="ECO:0000313" key="3">
    <source>
        <dbReference type="Proteomes" id="UP000355283"/>
    </source>
</evidence>
<dbReference type="AlphaFoldDB" id="A0A4D9D516"/>
<comment type="caution">
    <text evidence="2">The sequence shown here is derived from an EMBL/GenBank/DDBJ whole genome shotgun (WGS) entry which is preliminary data.</text>
</comment>
<evidence type="ECO:0000313" key="2">
    <source>
        <dbReference type="EMBL" id="TFJ84535.1"/>
    </source>
</evidence>
<organism evidence="2 3">
    <name type="scientific">Nannochloropsis salina CCMP1776</name>
    <dbReference type="NCBI Taxonomy" id="1027361"/>
    <lineage>
        <taxon>Eukaryota</taxon>
        <taxon>Sar</taxon>
        <taxon>Stramenopiles</taxon>
        <taxon>Ochrophyta</taxon>
        <taxon>Eustigmatophyceae</taxon>
        <taxon>Eustigmatales</taxon>
        <taxon>Monodopsidaceae</taxon>
        <taxon>Microchloropsis</taxon>
        <taxon>Microchloropsis salina</taxon>
    </lineage>
</organism>
<name>A0A4D9D516_9STRA</name>
<reference evidence="2 3" key="1">
    <citation type="submission" date="2019-01" db="EMBL/GenBank/DDBJ databases">
        <title>Nuclear Genome Assembly of the Microalgal Biofuel strain Nannochloropsis salina CCMP1776.</title>
        <authorList>
            <person name="Hovde B."/>
        </authorList>
    </citation>
    <scope>NUCLEOTIDE SEQUENCE [LARGE SCALE GENOMIC DNA]</scope>
    <source>
        <strain evidence="2 3">CCMP1776</strain>
    </source>
</reference>
<feature type="region of interest" description="Disordered" evidence="1">
    <location>
        <begin position="634"/>
        <end position="653"/>
    </location>
</feature>
<proteinExistence type="predicted"/>
<keyword evidence="3" id="KW-1185">Reference proteome</keyword>
<protein>
    <submittedName>
        <fullName evidence="2">Uncharacterized protein</fullName>
    </submittedName>
</protein>
<sequence>MAFPEDCPVIKCLQRCAVIREVPHRSLTEPEVDYLKAHGCLAGDWRQVRVVEGNTLLPGNDDACPRIVRCSFYGRVLLHGNLAGRVDGSAGDEACGLYDSTLIDCVVTGPNVLIKGNQRLAHVVIESGAVVVGNGVVEGLGNAGDRECPYSCARVIRVGSEVLGRPVCVHPSSRMPDVLAQAFHSGSAHDTLSDASLGAQAPDLSASAPMADGAYVARLLALVDAVHGNERDRATASKDPPVIYTIIGHDAIVQCCPRVVASFIGPFARLENSEVESSCLLSGREEATWVLEGSIVSRSLLQEGVAVRGHALVRDSLLMEHSSVDTGGKCSHVVLGPDSGVATGECHHSLVGPCVGFHHQSLLIAALWPRGRGNVAYGAQIGSNHTGRAADQECLVGEGIFFGLGVLVKLPVNLSHSPYSLVAAGTSLDQQRLHFPFSLIAASRDGAFLRQCLEDRMGDMETRADAPSILPNVLRPAWVLRASPYTVFRNESKYMHRSKSRRHKAMVTEPIFRPEIIDMMVEARARLQQALDSRGGWDEKSTEKTFLTKKLLDGSGSNVVTWRGANEGVDTYTVWIKRYALRGLYDRLKNLEKEEMGINEGKIEGAEARKFNGNSFWGHQKPILLSMYNGEARITSPHAPSPRSEAAEEKSNADISAPDEIVKISVLLSDLLDVEELIVRGVVRSKERDEIRGAEILDDYSATRPPLEDDKVIKGAKAGLIEIREFVDLHKGTYEALSLSDL</sequence>
<evidence type="ECO:0000256" key="1">
    <source>
        <dbReference type="SAM" id="MobiDB-lite"/>
    </source>
</evidence>
<dbReference type="EMBL" id="SDOX01000019">
    <property type="protein sequence ID" value="TFJ84535.1"/>
    <property type="molecule type" value="Genomic_DNA"/>
</dbReference>
<accession>A0A4D9D516</accession>
<dbReference type="Proteomes" id="UP000355283">
    <property type="component" value="Unassembled WGS sequence"/>
</dbReference>
<dbReference type="OrthoDB" id="118763at2759"/>